<evidence type="ECO:0008006" key="7">
    <source>
        <dbReference type="Google" id="ProtNLM"/>
    </source>
</evidence>
<proteinExistence type="predicted"/>
<dbReference type="Proteomes" id="UP001530400">
    <property type="component" value="Unassembled WGS sequence"/>
</dbReference>
<dbReference type="InterPro" id="IPR012336">
    <property type="entry name" value="Thioredoxin-like_fold"/>
</dbReference>
<feature type="compositionally biased region" description="Acidic residues" evidence="1">
    <location>
        <begin position="45"/>
        <end position="56"/>
    </location>
</feature>
<sequence>MARINSSRSITIHMSVAPTKSVDWRCTLLGDNIRINSQNQVDDRDVVEDADADEEAPSPSSSLTPTKLALDPAKYDYIALFIGANYCPHCRELAPTVVKMTPILQTIKRCKVIFVSNDRDEDNFEQSCVKNAGIDVMPYNLEKTQAIRDMFGLATIPAFLILRNEDFGMSSPTLVTNARHQLVIDPSCASFPWVAETDSEGPVKKHVPFKERIIIQGKWGRWYQLGHYANPEKPDEMYMDEHAVRIRGGLLNIITWIALMNVLFLQKETIVYCIFPLVFWEMLSASTFGLTPLAPIGTLAAVMATIFWSEPHWKPAKPKRFAWWIGLFMVSLYFTIFSLREYIDNYRIYIAVIVGIFNLATWLESAAGFCIGCFIYNKAVVPMFKLDECVECKF</sequence>
<keyword evidence="2" id="KW-1133">Transmembrane helix</keyword>
<feature type="domain" description="Thioredoxin-like fold" evidence="3">
    <location>
        <begin position="76"/>
        <end position="164"/>
    </location>
</feature>
<dbReference type="AlphaFoldDB" id="A0ABD3QWG1"/>
<name>A0ABD3QWG1_9STRA</name>
<evidence type="ECO:0000259" key="3">
    <source>
        <dbReference type="Pfam" id="PF13905"/>
    </source>
</evidence>
<dbReference type="Gene3D" id="3.40.30.10">
    <property type="entry name" value="Glutaredoxin"/>
    <property type="match status" value="1"/>
</dbReference>
<dbReference type="EMBL" id="JALLPJ020000044">
    <property type="protein sequence ID" value="KAL3804299.1"/>
    <property type="molecule type" value="Genomic_DNA"/>
</dbReference>
<keyword evidence="2" id="KW-0472">Membrane</keyword>
<dbReference type="Pfam" id="PF14340">
    <property type="entry name" value="DUF4395"/>
    <property type="match status" value="1"/>
</dbReference>
<evidence type="ECO:0000259" key="4">
    <source>
        <dbReference type="Pfam" id="PF14340"/>
    </source>
</evidence>
<feature type="transmembrane region" description="Helical" evidence="2">
    <location>
        <begin position="285"/>
        <end position="309"/>
    </location>
</feature>
<dbReference type="InterPro" id="IPR025508">
    <property type="entry name" value="DUF4395"/>
</dbReference>
<evidence type="ECO:0000256" key="2">
    <source>
        <dbReference type="SAM" id="Phobius"/>
    </source>
</evidence>
<accession>A0ABD3QWG1</accession>
<organism evidence="5 6">
    <name type="scientific">Cyclotella atomus</name>
    <dbReference type="NCBI Taxonomy" id="382360"/>
    <lineage>
        <taxon>Eukaryota</taxon>
        <taxon>Sar</taxon>
        <taxon>Stramenopiles</taxon>
        <taxon>Ochrophyta</taxon>
        <taxon>Bacillariophyta</taxon>
        <taxon>Coscinodiscophyceae</taxon>
        <taxon>Thalassiosirophycidae</taxon>
        <taxon>Stephanodiscales</taxon>
        <taxon>Stephanodiscaceae</taxon>
        <taxon>Cyclotella</taxon>
    </lineage>
</organism>
<dbReference type="Pfam" id="PF13905">
    <property type="entry name" value="Thioredoxin_8"/>
    <property type="match status" value="1"/>
</dbReference>
<keyword evidence="2" id="KW-0812">Transmembrane</keyword>
<dbReference type="PANTHER" id="PTHR46472">
    <property type="entry name" value="NUCLEOREDOXIN"/>
    <property type="match status" value="1"/>
</dbReference>
<evidence type="ECO:0000313" key="5">
    <source>
        <dbReference type="EMBL" id="KAL3804299.1"/>
    </source>
</evidence>
<gene>
    <name evidence="5" type="ORF">ACHAWO_012057</name>
</gene>
<feature type="domain" description="DUF4395" evidence="4">
    <location>
        <begin position="239"/>
        <end position="377"/>
    </location>
</feature>
<dbReference type="PANTHER" id="PTHR46472:SF1">
    <property type="entry name" value="NUCLEOREDOXIN"/>
    <property type="match status" value="1"/>
</dbReference>
<feature type="transmembrane region" description="Helical" evidence="2">
    <location>
        <begin position="321"/>
        <end position="340"/>
    </location>
</feature>
<evidence type="ECO:0000256" key="1">
    <source>
        <dbReference type="SAM" id="MobiDB-lite"/>
    </source>
</evidence>
<protein>
    <recommendedName>
        <fullName evidence="7">Thioredoxin domain-containing protein</fullName>
    </recommendedName>
</protein>
<reference evidence="5 6" key="1">
    <citation type="submission" date="2024-10" db="EMBL/GenBank/DDBJ databases">
        <title>Updated reference genomes for cyclostephanoid diatoms.</title>
        <authorList>
            <person name="Roberts W.R."/>
            <person name="Alverson A.J."/>
        </authorList>
    </citation>
    <scope>NUCLEOTIDE SEQUENCE [LARGE SCALE GENOMIC DNA]</scope>
    <source>
        <strain evidence="5 6">AJA010-31</strain>
    </source>
</reference>
<dbReference type="SUPFAM" id="SSF52833">
    <property type="entry name" value="Thioredoxin-like"/>
    <property type="match status" value="1"/>
</dbReference>
<feature type="region of interest" description="Disordered" evidence="1">
    <location>
        <begin position="40"/>
        <end position="65"/>
    </location>
</feature>
<feature type="transmembrane region" description="Helical" evidence="2">
    <location>
        <begin position="246"/>
        <end position="265"/>
    </location>
</feature>
<evidence type="ECO:0000313" key="6">
    <source>
        <dbReference type="Proteomes" id="UP001530400"/>
    </source>
</evidence>
<keyword evidence="6" id="KW-1185">Reference proteome</keyword>
<feature type="transmembrane region" description="Helical" evidence="2">
    <location>
        <begin position="346"/>
        <end position="376"/>
    </location>
</feature>
<dbReference type="InterPro" id="IPR036249">
    <property type="entry name" value="Thioredoxin-like_sf"/>
</dbReference>
<comment type="caution">
    <text evidence="5">The sequence shown here is derived from an EMBL/GenBank/DDBJ whole genome shotgun (WGS) entry which is preliminary data.</text>
</comment>